<dbReference type="PANTHER" id="PTHR43080:SF2">
    <property type="entry name" value="CBS DOMAIN-CONTAINING PROTEIN"/>
    <property type="match status" value="1"/>
</dbReference>
<evidence type="ECO:0000259" key="3">
    <source>
        <dbReference type="PROSITE" id="PS51371"/>
    </source>
</evidence>
<organism evidence="4 5">
    <name type="scientific">Actinokineospora iranica</name>
    <dbReference type="NCBI Taxonomy" id="1271860"/>
    <lineage>
        <taxon>Bacteria</taxon>
        <taxon>Bacillati</taxon>
        <taxon>Actinomycetota</taxon>
        <taxon>Actinomycetes</taxon>
        <taxon>Pseudonocardiales</taxon>
        <taxon>Pseudonocardiaceae</taxon>
        <taxon>Actinokineospora</taxon>
    </lineage>
</organism>
<evidence type="ECO:0000256" key="1">
    <source>
        <dbReference type="ARBA" id="ARBA00023122"/>
    </source>
</evidence>
<dbReference type="CDD" id="cd04623">
    <property type="entry name" value="CBS_pair_bac_euk"/>
    <property type="match status" value="1"/>
</dbReference>
<proteinExistence type="predicted"/>
<dbReference type="Gene3D" id="3.10.580.10">
    <property type="entry name" value="CBS-domain"/>
    <property type="match status" value="1"/>
</dbReference>
<dbReference type="InterPro" id="IPR046342">
    <property type="entry name" value="CBS_dom_sf"/>
</dbReference>
<dbReference type="EMBL" id="FMZZ01000003">
    <property type="protein sequence ID" value="SDC61117.1"/>
    <property type="molecule type" value="Genomic_DNA"/>
</dbReference>
<evidence type="ECO:0000256" key="2">
    <source>
        <dbReference type="PROSITE-ProRule" id="PRU00703"/>
    </source>
</evidence>
<dbReference type="InterPro" id="IPR044725">
    <property type="entry name" value="CBSX3_CBS_dom"/>
</dbReference>
<evidence type="ECO:0000313" key="4">
    <source>
        <dbReference type="EMBL" id="SDC61117.1"/>
    </source>
</evidence>
<dbReference type="InterPro" id="IPR000644">
    <property type="entry name" value="CBS_dom"/>
</dbReference>
<name>A0A1G6N101_9PSEU</name>
<dbReference type="STRING" id="1271860.SAMN05216174_103120"/>
<protein>
    <submittedName>
        <fullName evidence="4">CBS domain-containing protein</fullName>
    </submittedName>
</protein>
<dbReference type="Pfam" id="PF00571">
    <property type="entry name" value="CBS"/>
    <property type="match status" value="2"/>
</dbReference>
<feature type="domain" description="CBS" evidence="3">
    <location>
        <begin position="47"/>
        <end position="107"/>
    </location>
</feature>
<keyword evidence="5" id="KW-1185">Reference proteome</keyword>
<dbReference type="SMART" id="SM00116">
    <property type="entry name" value="CBS"/>
    <property type="match status" value="2"/>
</dbReference>
<reference evidence="5" key="1">
    <citation type="submission" date="2016-10" db="EMBL/GenBank/DDBJ databases">
        <authorList>
            <person name="Varghese N."/>
            <person name="Submissions S."/>
        </authorList>
    </citation>
    <scope>NUCLEOTIDE SEQUENCE [LARGE SCALE GENOMIC DNA]</scope>
    <source>
        <strain evidence="5">IBRC-M 10403</strain>
    </source>
</reference>
<dbReference type="PANTHER" id="PTHR43080">
    <property type="entry name" value="CBS DOMAIN-CONTAINING PROTEIN CBSX3, MITOCHONDRIAL"/>
    <property type="match status" value="1"/>
</dbReference>
<feature type="domain" description="CBS" evidence="3">
    <location>
        <begin position="116"/>
        <end position="171"/>
    </location>
</feature>
<dbReference type="SUPFAM" id="SSF54631">
    <property type="entry name" value="CBS-domain pair"/>
    <property type="match status" value="1"/>
</dbReference>
<gene>
    <name evidence="4" type="ORF">SAMN05216174_103120</name>
</gene>
<dbReference type="Proteomes" id="UP000199501">
    <property type="component" value="Unassembled WGS sequence"/>
</dbReference>
<sequence>MARIGVATFRQHEFRVVTNVVNLIGKTRLPGDAMVRIGVSSMRIADVLRGKGAEVATVGPDSTVTDLLAELARHNVGALVVADGGEVVGIVSERDIVRRLAERGADLLAVPVSDIMTTSVVTCGPDDSVDSLAATMTERRIRHMPVVADGELAGIVSIGDVVKSRISQLETDRDQLQSYISQG</sequence>
<dbReference type="AlphaFoldDB" id="A0A1G6N101"/>
<accession>A0A1G6N101</accession>
<evidence type="ECO:0000313" key="5">
    <source>
        <dbReference type="Proteomes" id="UP000199501"/>
    </source>
</evidence>
<dbReference type="PROSITE" id="PS51371">
    <property type="entry name" value="CBS"/>
    <property type="match status" value="2"/>
</dbReference>
<dbReference type="InterPro" id="IPR051257">
    <property type="entry name" value="Diverse_CBS-Domain"/>
</dbReference>
<keyword evidence="1 2" id="KW-0129">CBS domain</keyword>